<keyword evidence="5" id="KW-1185">Reference proteome</keyword>
<dbReference type="InterPro" id="IPR050750">
    <property type="entry name" value="C5-MTase"/>
</dbReference>
<evidence type="ECO:0000256" key="3">
    <source>
        <dbReference type="ARBA" id="ARBA00022691"/>
    </source>
</evidence>
<feature type="active site" evidence="4">
    <location>
        <position position="84"/>
    </location>
</feature>
<protein>
    <submittedName>
        <fullName evidence="6">tRNA (Cytosine(38)-C(5))-methyltransferase 2 isoform X2</fullName>
    </submittedName>
</protein>
<dbReference type="Pfam" id="PF00145">
    <property type="entry name" value="DNA_methylase"/>
    <property type="match status" value="1"/>
</dbReference>
<keyword evidence="1 4" id="KW-0489">Methyltransferase</keyword>
<keyword evidence="2 4" id="KW-0808">Transferase</keyword>
<reference evidence="6" key="2">
    <citation type="submission" date="2025-08" db="UniProtKB">
        <authorList>
            <consortium name="RefSeq"/>
        </authorList>
    </citation>
    <scope>IDENTIFICATION</scope>
</reference>
<dbReference type="Proteomes" id="UP000694930">
    <property type="component" value="Chromosome 8"/>
</dbReference>
<evidence type="ECO:0000313" key="5">
    <source>
        <dbReference type="Proteomes" id="UP000694930"/>
    </source>
</evidence>
<name>A0ABM1HHX2_SOLPN</name>
<reference evidence="5" key="1">
    <citation type="journal article" date="2014" name="Nat. Genet.">
        <title>The genome of the stress-tolerant wild tomato species Solanum pennellii.</title>
        <authorList>
            <person name="Bolger A."/>
            <person name="Scossa F."/>
            <person name="Bolger M.E."/>
            <person name="Lanz C."/>
            <person name="Maumus F."/>
            <person name="Tohge T."/>
            <person name="Quesneville H."/>
            <person name="Alseekh S."/>
            <person name="Sorensen I."/>
            <person name="Lichtenstein G."/>
            <person name="Fich E.A."/>
            <person name="Conte M."/>
            <person name="Keller H."/>
            <person name="Schneeberger K."/>
            <person name="Schwacke R."/>
            <person name="Ofner I."/>
            <person name="Vrebalov J."/>
            <person name="Xu Y."/>
            <person name="Osorio S."/>
            <person name="Aflitos S.A."/>
            <person name="Schijlen E."/>
            <person name="Jimenez-Gomez J.M."/>
            <person name="Ryngajllo M."/>
            <person name="Kimura S."/>
            <person name="Kumar R."/>
            <person name="Koenig D."/>
            <person name="Headland L.R."/>
            <person name="Maloof J.N."/>
            <person name="Sinha N."/>
            <person name="van Ham R.C."/>
            <person name="Lankhorst R.K."/>
            <person name="Mao L."/>
            <person name="Vogel A."/>
            <person name="Arsova B."/>
            <person name="Panstruga R."/>
            <person name="Fei Z."/>
            <person name="Rose J.K."/>
            <person name="Zamir D."/>
            <person name="Carrari F."/>
            <person name="Giovannoni J.J."/>
            <person name="Weigel D."/>
            <person name="Usadel B."/>
            <person name="Fernie A.R."/>
        </authorList>
    </citation>
    <scope>NUCLEOTIDE SEQUENCE [LARGE SCALE GENOMIC DNA]</scope>
    <source>
        <strain evidence="5">cv. LA0716</strain>
    </source>
</reference>
<sequence length="321" mass="36562">MESEVSRNPWRVLEFYSGIGGLRYSLLKAAVDATVVEAFDINDVANDVYQHNFGHRPFQGNIQTLNAADLDGYNADAWLLSPPCQPYTRQGLQKGSSDARASSFLKILELVPQLLRPPSYLFVENVVGFETSDTHAILVDILEKNNFVTQEFILSPLQFGLPYSRPRYYCLAKRKPLSFEVPEFNCQLLRTPGPLLGQTESTMEKELLLSPEYWDELLQACQPVDDFLVFKTFGNRKDSSTYSFHANDSVKSDRIDEENDVCFVPSSLIERWGSAMDHRYCLSSFKALLLFYKKLLQICEGYWLPVGNCRGNFPDKMTSLI</sequence>
<gene>
    <name evidence="6" type="primary">LOC107029004</name>
</gene>
<dbReference type="SUPFAM" id="SSF53335">
    <property type="entry name" value="S-adenosyl-L-methionine-dependent methyltransferases"/>
    <property type="match status" value="1"/>
</dbReference>
<keyword evidence="3 4" id="KW-0949">S-adenosyl-L-methionine</keyword>
<dbReference type="PRINTS" id="PR00105">
    <property type="entry name" value="C5METTRFRASE"/>
</dbReference>
<dbReference type="PANTHER" id="PTHR46098:SF1">
    <property type="entry name" value="TRNA (CYTOSINE(38)-C(5))-METHYLTRANSFERASE"/>
    <property type="match status" value="1"/>
</dbReference>
<dbReference type="InterPro" id="IPR029063">
    <property type="entry name" value="SAM-dependent_MTases_sf"/>
</dbReference>
<dbReference type="PROSITE" id="PS51679">
    <property type="entry name" value="SAM_MT_C5"/>
    <property type="match status" value="1"/>
</dbReference>
<dbReference type="InterPro" id="IPR001525">
    <property type="entry name" value="C5_MeTfrase"/>
</dbReference>
<dbReference type="RefSeq" id="XP_015085768.1">
    <property type="nucleotide sequence ID" value="XM_015230282.2"/>
</dbReference>
<dbReference type="PANTHER" id="PTHR46098">
    <property type="entry name" value="TRNA (CYTOSINE(38)-C(5))-METHYLTRANSFERASE"/>
    <property type="match status" value="1"/>
</dbReference>
<evidence type="ECO:0000256" key="2">
    <source>
        <dbReference type="ARBA" id="ARBA00022679"/>
    </source>
</evidence>
<accession>A0ABM1HHX2</accession>
<comment type="similarity">
    <text evidence="4">Belongs to the class I-like SAM-binding methyltransferase superfamily. C5-methyltransferase family.</text>
</comment>
<evidence type="ECO:0000256" key="4">
    <source>
        <dbReference type="PROSITE-ProRule" id="PRU01016"/>
    </source>
</evidence>
<organism evidence="5 6">
    <name type="scientific">Solanum pennellii</name>
    <name type="common">Tomato</name>
    <name type="synonym">Lycopersicon pennellii</name>
    <dbReference type="NCBI Taxonomy" id="28526"/>
    <lineage>
        <taxon>Eukaryota</taxon>
        <taxon>Viridiplantae</taxon>
        <taxon>Streptophyta</taxon>
        <taxon>Embryophyta</taxon>
        <taxon>Tracheophyta</taxon>
        <taxon>Spermatophyta</taxon>
        <taxon>Magnoliopsida</taxon>
        <taxon>eudicotyledons</taxon>
        <taxon>Gunneridae</taxon>
        <taxon>Pentapetalae</taxon>
        <taxon>asterids</taxon>
        <taxon>lamiids</taxon>
        <taxon>Solanales</taxon>
        <taxon>Solanaceae</taxon>
        <taxon>Solanoideae</taxon>
        <taxon>Solaneae</taxon>
        <taxon>Solanum</taxon>
        <taxon>Solanum subgen. Lycopersicon</taxon>
    </lineage>
</organism>
<dbReference type="Gene3D" id="3.40.50.150">
    <property type="entry name" value="Vaccinia Virus protein VP39"/>
    <property type="match status" value="1"/>
</dbReference>
<evidence type="ECO:0000313" key="6">
    <source>
        <dbReference type="RefSeq" id="XP_015085768.1"/>
    </source>
</evidence>
<evidence type="ECO:0000256" key="1">
    <source>
        <dbReference type="ARBA" id="ARBA00022603"/>
    </source>
</evidence>
<proteinExistence type="inferred from homology"/>
<dbReference type="GeneID" id="107029004"/>